<dbReference type="AlphaFoldDB" id="A0AAQ3SMM6"/>
<evidence type="ECO:0000313" key="2">
    <source>
        <dbReference type="EMBL" id="WVZ57255.1"/>
    </source>
</evidence>
<protein>
    <submittedName>
        <fullName evidence="2">Uncharacterized protein</fullName>
    </submittedName>
</protein>
<evidence type="ECO:0000256" key="1">
    <source>
        <dbReference type="SAM" id="MobiDB-lite"/>
    </source>
</evidence>
<dbReference type="EMBL" id="CP144746">
    <property type="protein sequence ID" value="WVZ57255.1"/>
    <property type="molecule type" value="Genomic_DNA"/>
</dbReference>
<gene>
    <name evidence="2" type="ORF">U9M48_007660</name>
</gene>
<evidence type="ECO:0000313" key="3">
    <source>
        <dbReference type="Proteomes" id="UP001341281"/>
    </source>
</evidence>
<name>A0AAQ3SMM6_PASNO</name>
<dbReference type="Proteomes" id="UP001341281">
    <property type="component" value="Chromosome 02"/>
</dbReference>
<accession>A0AAQ3SMM6</accession>
<keyword evidence="3" id="KW-1185">Reference proteome</keyword>
<feature type="region of interest" description="Disordered" evidence="1">
    <location>
        <begin position="114"/>
        <end position="136"/>
    </location>
</feature>
<organism evidence="2 3">
    <name type="scientific">Paspalum notatum var. saurae</name>
    <dbReference type="NCBI Taxonomy" id="547442"/>
    <lineage>
        <taxon>Eukaryota</taxon>
        <taxon>Viridiplantae</taxon>
        <taxon>Streptophyta</taxon>
        <taxon>Embryophyta</taxon>
        <taxon>Tracheophyta</taxon>
        <taxon>Spermatophyta</taxon>
        <taxon>Magnoliopsida</taxon>
        <taxon>Liliopsida</taxon>
        <taxon>Poales</taxon>
        <taxon>Poaceae</taxon>
        <taxon>PACMAD clade</taxon>
        <taxon>Panicoideae</taxon>
        <taxon>Andropogonodae</taxon>
        <taxon>Paspaleae</taxon>
        <taxon>Paspalinae</taxon>
        <taxon>Paspalum</taxon>
    </lineage>
</organism>
<proteinExistence type="predicted"/>
<sequence length="136" mass="14532">MTWGGLGAIRQLYSRRGLGPGSPSLVTRHGTGPPHSILLAIREYISAGHYLSPSTALPLPDPPLSCSSLCSYPFARNATYIPSPLPPFDPAAAAATSSPPRTWTWALVSRRFSAQRRGRGSPSRPPRASCSHQLLS</sequence>
<reference evidence="2 3" key="1">
    <citation type="submission" date="2024-02" db="EMBL/GenBank/DDBJ databases">
        <title>High-quality chromosome-scale genome assembly of Pensacola bahiagrass (Paspalum notatum Flugge var. saurae).</title>
        <authorList>
            <person name="Vega J.M."/>
            <person name="Podio M."/>
            <person name="Orjuela J."/>
            <person name="Siena L.A."/>
            <person name="Pessino S.C."/>
            <person name="Combes M.C."/>
            <person name="Mariac C."/>
            <person name="Albertini E."/>
            <person name="Pupilli F."/>
            <person name="Ortiz J.P.A."/>
            <person name="Leblanc O."/>
        </authorList>
    </citation>
    <scope>NUCLEOTIDE SEQUENCE [LARGE SCALE GENOMIC DNA]</scope>
    <source>
        <strain evidence="2">R1</strain>
        <tissue evidence="2">Leaf</tissue>
    </source>
</reference>